<feature type="region of interest" description="Disordered" evidence="1">
    <location>
        <begin position="119"/>
        <end position="152"/>
    </location>
</feature>
<accession>A0AAU9WB01</accession>
<dbReference type="AlphaFoldDB" id="A0AAU9WB01"/>
<sequence>MQDRYHFWVQMAQADQTSISAWETAIHTAAGRCSFDPNADELMRDKFLFGLNESFSRFREDIFYRDGQRKPKNPPFTLAFVVNQTASLASSVAAKLSTHVTYARPKDKHAATARNRAFFQASANRPSEISDPPDHRPKSPSYHIPDENTSAW</sequence>
<evidence type="ECO:0000313" key="2">
    <source>
        <dbReference type="EMBL" id="CAH3108015.1"/>
    </source>
</evidence>
<keyword evidence="3" id="KW-1185">Reference proteome</keyword>
<proteinExistence type="predicted"/>
<evidence type="ECO:0000313" key="3">
    <source>
        <dbReference type="Proteomes" id="UP001159428"/>
    </source>
</evidence>
<name>A0AAU9WB01_9CNID</name>
<reference evidence="2 3" key="1">
    <citation type="submission" date="2022-05" db="EMBL/GenBank/DDBJ databases">
        <authorList>
            <consortium name="Genoscope - CEA"/>
            <person name="William W."/>
        </authorList>
    </citation>
    <scope>NUCLEOTIDE SEQUENCE [LARGE SCALE GENOMIC DNA]</scope>
</reference>
<gene>
    <name evidence="2" type="ORF">PMEA_00003051</name>
</gene>
<evidence type="ECO:0000256" key="1">
    <source>
        <dbReference type="SAM" id="MobiDB-lite"/>
    </source>
</evidence>
<organism evidence="2 3">
    <name type="scientific">Pocillopora meandrina</name>
    <dbReference type="NCBI Taxonomy" id="46732"/>
    <lineage>
        <taxon>Eukaryota</taxon>
        <taxon>Metazoa</taxon>
        <taxon>Cnidaria</taxon>
        <taxon>Anthozoa</taxon>
        <taxon>Hexacorallia</taxon>
        <taxon>Scleractinia</taxon>
        <taxon>Astrocoeniina</taxon>
        <taxon>Pocilloporidae</taxon>
        <taxon>Pocillopora</taxon>
    </lineage>
</organism>
<dbReference type="EMBL" id="CALNXJ010000011">
    <property type="protein sequence ID" value="CAH3108015.1"/>
    <property type="molecule type" value="Genomic_DNA"/>
</dbReference>
<protein>
    <submittedName>
        <fullName evidence="2">Uncharacterized protein</fullName>
    </submittedName>
</protein>
<dbReference type="Proteomes" id="UP001159428">
    <property type="component" value="Unassembled WGS sequence"/>
</dbReference>
<comment type="caution">
    <text evidence="2">The sequence shown here is derived from an EMBL/GenBank/DDBJ whole genome shotgun (WGS) entry which is preliminary data.</text>
</comment>